<dbReference type="Proteomes" id="UP000054396">
    <property type="component" value="Unassembled WGS sequence"/>
</dbReference>
<dbReference type="GO" id="GO:0005694">
    <property type="term" value="C:chromosome"/>
    <property type="evidence" value="ECO:0007669"/>
    <property type="project" value="TreeGrafter"/>
</dbReference>
<dbReference type="OrthoDB" id="7656008at2"/>
<dbReference type="SUPFAM" id="SSF110849">
    <property type="entry name" value="ParB/Sulfiredoxin"/>
    <property type="match status" value="1"/>
</dbReference>
<dbReference type="AlphaFoldDB" id="A0A0W7WHJ8"/>
<dbReference type="SMART" id="SM00470">
    <property type="entry name" value="ParB"/>
    <property type="match status" value="1"/>
</dbReference>
<dbReference type="Gene3D" id="3.90.1530.30">
    <property type="match status" value="1"/>
</dbReference>
<dbReference type="STRING" id="1685382.AVJ23_14865"/>
<feature type="domain" description="ParB-like N-terminal" evidence="2">
    <location>
        <begin position="76"/>
        <end position="174"/>
    </location>
</feature>
<evidence type="ECO:0000256" key="1">
    <source>
        <dbReference type="SAM" id="MobiDB-lite"/>
    </source>
</evidence>
<accession>A0A0W7WHJ8</accession>
<dbReference type="InterPro" id="IPR050336">
    <property type="entry name" value="Chromosome_partition/occlusion"/>
</dbReference>
<comment type="caution">
    <text evidence="3">The sequence shown here is derived from an EMBL/GenBank/DDBJ whole genome shotgun (WGS) entry which is preliminary data.</text>
</comment>
<dbReference type="RefSeq" id="WP_058862998.1">
    <property type="nucleotide sequence ID" value="NZ_LPXO01000009.1"/>
</dbReference>
<name>A0A0W7WHJ8_9RHOB</name>
<proteinExistence type="predicted"/>
<evidence type="ECO:0000259" key="2">
    <source>
        <dbReference type="SMART" id="SM00470"/>
    </source>
</evidence>
<keyword evidence="4" id="KW-1185">Reference proteome</keyword>
<dbReference type="InterPro" id="IPR036086">
    <property type="entry name" value="ParB/Sulfiredoxin_sf"/>
</dbReference>
<dbReference type="GO" id="GO:0045881">
    <property type="term" value="P:positive regulation of sporulation resulting in formation of a cellular spore"/>
    <property type="evidence" value="ECO:0007669"/>
    <property type="project" value="TreeGrafter"/>
</dbReference>
<dbReference type="EMBL" id="LPXO01000009">
    <property type="protein sequence ID" value="KUF10022.1"/>
    <property type="molecule type" value="Genomic_DNA"/>
</dbReference>
<sequence>MSRKRRMFEIEFEADPVEPESKDPPAPGRRGPMAAAITENAEALAGRQQAEAAIRAENDRLAHEYVALKQAGLIMRTVPLDLVDATKLSRDRSATRDPEMEELKASIRRIGLSNPIRVEAAGDRFELIQGYRRLMAFAELHAETGEDRFAEIPAHVQTPGDELDHLYRKMVDENLIRRDISFAEMATLALNYARDPDTPELTPFEAADLLFASAGRQKRSYIRHFTTFVSEIGVMMSHADAVPRKLGLDMVKRIEEQPGLAERIRDDLRMLLEKTVENELAILQKWLAPERAAAKPKKPATSSARTVMKLSRPGGDVAKCTLADGRLELRMDRDFSSLDRHVLEEAVQALLDRLEQ</sequence>
<gene>
    <name evidence="3" type="ORF">AVJ23_14865</name>
</gene>
<dbReference type="PANTHER" id="PTHR33375">
    <property type="entry name" value="CHROMOSOME-PARTITIONING PROTEIN PARB-RELATED"/>
    <property type="match status" value="1"/>
</dbReference>
<evidence type="ECO:0000313" key="4">
    <source>
        <dbReference type="Proteomes" id="UP000054396"/>
    </source>
</evidence>
<dbReference type="GO" id="GO:0007059">
    <property type="term" value="P:chromosome segregation"/>
    <property type="evidence" value="ECO:0007669"/>
    <property type="project" value="TreeGrafter"/>
</dbReference>
<dbReference type="PANTHER" id="PTHR33375:SF1">
    <property type="entry name" value="CHROMOSOME-PARTITIONING PROTEIN PARB-RELATED"/>
    <property type="match status" value="1"/>
</dbReference>
<dbReference type="InterPro" id="IPR003115">
    <property type="entry name" value="ParB_N"/>
</dbReference>
<organism evidence="3 4">
    <name type="scientific">Pseudoponticoccus marisrubri</name>
    <dbReference type="NCBI Taxonomy" id="1685382"/>
    <lineage>
        <taxon>Bacteria</taxon>
        <taxon>Pseudomonadati</taxon>
        <taxon>Pseudomonadota</taxon>
        <taxon>Alphaproteobacteria</taxon>
        <taxon>Rhodobacterales</taxon>
        <taxon>Roseobacteraceae</taxon>
        <taxon>Pseudoponticoccus</taxon>
    </lineage>
</organism>
<protein>
    <recommendedName>
        <fullName evidence="2">ParB-like N-terminal domain-containing protein</fullName>
    </recommendedName>
</protein>
<evidence type="ECO:0000313" key="3">
    <source>
        <dbReference type="EMBL" id="KUF10022.1"/>
    </source>
</evidence>
<feature type="region of interest" description="Disordered" evidence="1">
    <location>
        <begin position="1"/>
        <end position="32"/>
    </location>
</feature>
<reference evidence="3 4" key="1">
    <citation type="submission" date="2015-12" db="EMBL/GenBank/DDBJ databases">
        <authorList>
            <person name="Shamseldin A."/>
            <person name="Moawad H."/>
            <person name="Abd El-Rahim W.M."/>
            <person name="Sadowsky M.J."/>
        </authorList>
    </citation>
    <scope>NUCLEOTIDE SEQUENCE [LARGE SCALE GENOMIC DNA]</scope>
    <source>
        <strain evidence="3 4">SJ5A-1</strain>
    </source>
</reference>
<dbReference type="Pfam" id="PF02195">
    <property type="entry name" value="ParB_N"/>
    <property type="match status" value="1"/>
</dbReference>